<feature type="domain" description="CCZ1/INTU/HPS4 third Longin" evidence="4">
    <location>
        <begin position="477"/>
        <end position="559"/>
    </location>
</feature>
<comment type="similarity">
    <text evidence="1">Belongs to the CCZ1 family.</text>
</comment>
<sequence>MPNASAGCYVTPALAYFTIFNPTLKSDEDSEHEQLLYYAASAHHPASSLHRTTDPAGGPPTAASSWSGYLWSGLRSGPLGSARSDASPALPMLGTSPTAGPAAVPLDAKIRQIGLVQGLVHCASTFASDPRWHSVHTQKSRIVIYRPEQDFWIALTSTIEYHPQEFSDDDLAAHINQSYQIYCLLYGPLSLPLSSAASHPLAARTLRRSLETFYDGQIWTWRFGLPSLDLMLNGIPSQMTSRPTWIEFESLFHDIQSQAQPATAMVVLWQHSLVWSTGLDAPVAQTVYWYLVQRYSDRLTNTVDRPSSKTTTLWSALTPLWSSQPTGTDAIPAHGLEHANTRPLQNDVLDSSLPGSTALDEFEYLVALTSSTASVLPAPPSDAKRRLKPKRPLPQTLPPGDLLHVGVEHQPHRCVVAVLTEPSTGGVAEPTASQEVGVLNERIRDAVVEYGPTLTAALRQDQAKSQAFLASPSLKGFQYVHLNYLNLALHTSWSRALDASQQGPAVLQCIRGLRERFERYPSLQESAICTFGDGWVAGIRTNEAEMYVIVDKPGSNLVTVDDCLHRVHKHFINPVV</sequence>
<proteinExistence type="inferred from homology"/>
<dbReference type="Pfam" id="PF19033">
    <property type="entry name" value="Intu_longin_3"/>
    <property type="match status" value="1"/>
</dbReference>
<evidence type="ECO:0000256" key="2">
    <source>
        <dbReference type="SAM" id="MobiDB-lite"/>
    </source>
</evidence>
<feature type="region of interest" description="Disordered" evidence="2">
    <location>
        <begin position="375"/>
        <end position="399"/>
    </location>
</feature>
<feature type="domain" description="CCZ1/INTU/HSP4 first Longin" evidence="3">
    <location>
        <begin position="103"/>
        <end position="187"/>
    </location>
</feature>
<evidence type="ECO:0000313" key="6">
    <source>
        <dbReference type="Proteomes" id="UP001151582"/>
    </source>
</evidence>
<organism evidence="5 6">
    <name type="scientific">Dimargaris verticillata</name>
    <dbReference type="NCBI Taxonomy" id="2761393"/>
    <lineage>
        <taxon>Eukaryota</taxon>
        <taxon>Fungi</taxon>
        <taxon>Fungi incertae sedis</taxon>
        <taxon>Zoopagomycota</taxon>
        <taxon>Kickxellomycotina</taxon>
        <taxon>Dimargaritomycetes</taxon>
        <taxon>Dimargaritales</taxon>
        <taxon>Dimargaritaceae</taxon>
        <taxon>Dimargaris</taxon>
    </lineage>
</organism>
<evidence type="ECO:0000313" key="5">
    <source>
        <dbReference type="EMBL" id="KAJ1982848.1"/>
    </source>
</evidence>
<dbReference type="InterPro" id="IPR043987">
    <property type="entry name" value="CCZ1/INTU/HSP4_longin_1"/>
</dbReference>
<dbReference type="EMBL" id="JANBQB010000078">
    <property type="protein sequence ID" value="KAJ1982848.1"/>
    <property type="molecule type" value="Genomic_DNA"/>
</dbReference>
<accession>A0A9W8B879</accession>
<dbReference type="Pfam" id="PF19031">
    <property type="entry name" value="Intu_longin_1"/>
    <property type="match status" value="1"/>
</dbReference>
<comment type="caution">
    <text evidence="5">The sequence shown here is derived from an EMBL/GenBank/DDBJ whole genome shotgun (WGS) entry which is preliminary data.</text>
</comment>
<protein>
    <submittedName>
        <fullName evidence="5">Vacuolar fusion protein ccz1</fullName>
    </submittedName>
</protein>
<evidence type="ECO:0000259" key="4">
    <source>
        <dbReference type="Pfam" id="PF19033"/>
    </source>
</evidence>
<name>A0A9W8B879_9FUNG</name>
<evidence type="ECO:0000259" key="3">
    <source>
        <dbReference type="Pfam" id="PF19031"/>
    </source>
</evidence>
<dbReference type="PANTHER" id="PTHR13056">
    <property type="entry name" value="VACUOLAR FUSION PROTEIN CCZ1 HOMOLOG-RELATED"/>
    <property type="match status" value="1"/>
</dbReference>
<dbReference type="AlphaFoldDB" id="A0A9W8B879"/>
<dbReference type="GO" id="GO:0016192">
    <property type="term" value="P:vesicle-mediated transport"/>
    <property type="evidence" value="ECO:0007669"/>
    <property type="project" value="InterPro"/>
</dbReference>
<evidence type="ECO:0000256" key="1">
    <source>
        <dbReference type="ARBA" id="ARBA00005352"/>
    </source>
</evidence>
<dbReference type="PANTHER" id="PTHR13056:SF0">
    <property type="entry name" value="VACUOLAR FUSION PROTEIN CCZ1 HOMOLOG-RELATED"/>
    <property type="match status" value="1"/>
</dbReference>
<reference evidence="5" key="1">
    <citation type="submission" date="2022-07" db="EMBL/GenBank/DDBJ databases">
        <title>Phylogenomic reconstructions and comparative analyses of Kickxellomycotina fungi.</title>
        <authorList>
            <person name="Reynolds N.K."/>
            <person name="Stajich J.E."/>
            <person name="Barry K."/>
            <person name="Grigoriev I.V."/>
            <person name="Crous P."/>
            <person name="Smith M.E."/>
        </authorList>
    </citation>
    <scope>NUCLEOTIDE SEQUENCE</scope>
    <source>
        <strain evidence="5">RSA 567</strain>
    </source>
</reference>
<dbReference type="OrthoDB" id="240546at2759"/>
<dbReference type="GO" id="GO:0035658">
    <property type="term" value="C:Mon1-Ccz1 complex"/>
    <property type="evidence" value="ECO:0007669"/>
    <property type="project" value="InterPro"/>
</dbReference>
<gene>
    <name evidence="5" type="primary">CCZ1</name>
    <name evidence="5" type="ORF">H4R34_001577</name>
</gene>
<dbReference type="InterPro" id="IPR043989">
    <property type="entry name" value="CCZ1/INTU/HSP4_longin_3"/>
</dbReference>
<keyword evidence="6" id="KW-1185">Reference proteome</keyword>
<dbReference type="InterPro" id="IPR013176">
    <property type="entry name" value="Ccz1"/>
</dbReference>
<dbReference type="Proteomes" id="UP001151582">
    <property type="component" value="Unassembled WGS sequence"/>
</dbReference>